<evidence type="ECO:0000313" key="2">
    <source>
        <dbReference type="EMBL" id="KAJ7728489.1"/>
    </source>
</evidence>
<feature type="domain" description="BTB" evidence="1">
    <location>
        <begin position="14"/>
        <end position="88"/>
    </location>
</feature>
<dbReference type="EMBL" id="JARKIB010000172">
    <property type="protein sequence ID" value="KAJ7728489.1"/>
    <property type="molecule type" value="Genomic_DNA"/>
</dbReference>
<keyword evidence="3" id="KW-1185">Reference proteome</keyword>
<comment type="caution">
    <text evidence="2">The sequence shown here is derived from an EMBL/GenBank/DDBJ whole genome shotgun (WGS) entry which is preliminary data.</text>
</comment>
<gene>
    <name evidence="2" type="ORF">B0H16DRAFT_1734640</name>
</gene>
<dbReference type="Gene3D" id="3.30.710.10">
    <property type="entry name" value="Potassium Channel Kv1.1, Chain A"/>
    <property type="match status" value="1"/>
</dbReference>
<accession>A0AAD7HVE1</accession>
<dbReference type="InterPro" id="IPR011333">
    <property type="entry name" value="SKP1/BTB/POZ_sf"/>
</dbReference>
<dbReference type="InterPro" id="IPR000210">
    <property type="entry name" value="BTB/POZ_dom"/>
</dbReference>
<dbReference type="Proteomes" id="UP001215598">
    <property type="component" value="Unassembled WGS sequence"/>
</dbReference>
<sequence length="321" mass="35746">MDEDTRVEHLWFSSDVLVLRAEKRLFRVPKSILAARSSVFRDMVAFPQPTDSETEMVDGSPVVVLHDSAAEVEMFLTAIFDSSYFMPPPAPVTPEAVLGILRLAHKYDVHYLQLRALQHLCIPLYFPSVREHCSPSIPDHHVYNGDTDKARCAYYIQAITVAKEAGALWLLPVSYYQASSYVRAHLLEAAEQGADKHVVDACLASQIHLSRASGSIYKFLSTPSDTGCPTPDLCNATRFDELSSYFDGCGGEEDLCPLSEWDEEDGWTLPLCAHCLSVAKTTHRTAMEEIWDRLPAIYGLPPWSELQSMKDTMMAAPSAAE</sequence>
<proteinExistence type="predicted"/>
<dbReference type="SMART" id="SM00225">
    <property type="entry name" value="BTB"/>
    <property type="match status" value="1"/>
</dbReference>
<organism evidence="2 3">
    <name type="scientific">Mycena metata</name>
    <dbReference type="NCBI Taxonomy" id="1033252"/>
    <lineage>
        <taxon>Eukaryota</taxon>
        <taxon>Fungi</taxon>
        <taxon>Dikarya</taxon>
        <taxon>Basidiomycota</taxon>
        <taxon>Agaricomycotina</taxon>
        <taxon>Agaricomycetes</taxon>
        <taxon>Agaricomycetidae</taxon>
        <taxon>Agaricales</taxon>
        <taxon>Marasmiineae</taxon>
        <taxon>Mycenaceae</taxon>
        <taxon>Mycena</taxon>
    </lineage>
</organism>
<evidence type="ECO:0000313" key="3">
    <source>
        <dbReference type="Proteomes" id="UP001215598"/>
    </source>
</evidence>
<protein>
    <recommendedName>
        <fullName evidence="1">BTB domain-containing protein</fullName>
    </recommendedName>
</protein>
<evidence type="ECO:0000259" key="1">
    <source>
        <dbReference type="PROSITE" id="PS50097"/>
    </source>
</evidence>
<dbReference type="Pfam" id="PF00651">
    <property type="entry name" value="BTB"/>
    <property type="match status" value="1"/>
</dbReference>
<reference evidence="2" key="1">
    <citation type="submission" date="2023-03" db="EMBL/GenBank/DDBJ databases">
        <title>Massive genome expansion in bonnet fungi (Mycena s.s.) driven by repeated elements and novel gene families across ecological guilds.</title>
        <authorList>
            <consortium name="Lawrence Berkeley National Laboratory"/>
            <person name="Harder C.B."/>
            <person name="Miyauchi S."/>
            <person name="Viragh M."/>
            <person name="Kuo A."/>
            <person name="Thoen E."/>
            <person name="Andreopoulos B."/>
            <person name="Lu D."/>
            <person name="Skrede I."/>
            <person name="Drula E."/>
            <person name="Henrissat B."/>
            <person name="Morin E."/>
            <person name="Kohler A."/>
            <person name="Barry K."/>
            <person name="LaButti K."/>
            <person name="Morin E."/>
            <person name="Salamov A."/>
            <person name="Lipzen A."/>
            <person name="Mereny Z."/>
            <person name="Hegedus B."/>
            <person name="Baldrian P."/>
            <person name="Stursova M."/>
            <person name="Weitz H."/>
            <person name="Taylor A."/>
            <person name="Grigoriev I.V."/>
            <person name="Nagy L.G."/>
            <person name="Martin F."/>
            <person name="Kauserud H."/>
        </authorList>
    </citation>
    <scope>NUCLEOTIDE SEQUENCE</scope>
    <source>
        <strain evidence="2">CBHHK182m</strain>
    </source>
</reference>
<name>A0AAD7HVE1_9AGAR</name>
<dbReference type="PROSITE" id="PS50097">
    <property type="entry name" value="BTB"/>
    <property type="match status" value="1"/>
</dbReference>
<dbReference type="SUPFAM" id="SSF54695">
    <property type="entry name" value="POZ domain"/>
    <property type="match status" value="1"/>
</dbReference>
<dbReference type="AlphaFoldDB" id="A0AAD7HVE1"/>